<dbReference type="PRINTS" id="PR00382">
    <property type="entry name" value="LIPIDTRNSFER"/>
</dbReference>
<feature type="chain" id="PRO_5042048934" description="Bifunctional inhibitor/plant lipid transfer protein/seed storage helical domain-containing protein" evidence="2">
    <location>
        <begin position="30"/>
        <end position="121"/>
    </location>
</feature>
<evidence type="ECO:0000259" key="3">
    <source>
        <dbReference type="Pfam" id="PF00234"/>
    </source>
</evidence>
<dbReference type="EMBL" id="BSYO01000028">
    <property type="protein sequence ID" value="GMH24439.1"/>
    <property type="molecule type" value="Genomic_DNA"/>
</dbReference>
<dbReference type="InterPro" id="IPR036312">
    <property type="entry name" value="Bifun_inhib/LTP/seed_sf"/>
</dbReference>
<dbReference type="Pfam" id="PF00234">
    <property type="entry name" value="Tryp_alpha_amyl"/>
    <property type="match status" value="1"/>
</dbReference>
<evidence type="ECO:0000256" key="2">
    <source>
        <dbReference type="SAM" id="SignalP"/>
    </source>
</evidence>
<proteinExistence type="inferred from homology"/>
<dbReference type="InterPro" id="IPR000528">
    <property type="entry name" value="Plant_nsLTP"/>
</dbReference>
<sequence>MAGSALFRLTGAVLVCVIVGAAVQWCAEAQDGCMIVYYDMVPCFDYLSNGGSVSQDCCGGLQNVTAMVNNTASLQATCYCMINVAAINSTLAVGLPGNCSINLPYQLSPDADCSTLTYSSL</sequence>
<gene>
    <name evidence="4" type="ORF">Nepgr_026282</name>
</gene>
<keyword evidence="2" id="KW-0732">Signal</keyword>
<keyword evidence="5" id="KW-1185">Reference proteome</keyword>
<evidence type="ECO:0000256" key="1">
    <source>
        <dbReference type="ARBA" id="ARBA00009748"/>
    </source>
</evidence>
<dbReference type="GO" id="GO:0008289">
    <property type="term" value="F:lipid binding"/>
    <property type="evidence" value="ECO:0007669"/>
    <property type="project" value="InterPro"/>
</dbReference>
<feature type="domain" description="Bifunctional inhibitor/plant lipid transfer protein/seed storage helical" evidence="3">
    <location>
        <begin position="33"/>
        <end position="113"/>
    </location>
</feature>
<dbReference type="Gene3D" id="1.10.110.10">
    <property type="entry name" value="Plant lipid-transfer and hydrophobic proteins"/>
    <property type="match status" value="1"/>
</dbReference>
<feature type="signal peptide" evidence="2">
    <location>
        <begin position="1"/>
        <end position="29"/>
    </location>
</feature>
<comment type="caution">
    <text evidence="4">The sequence shown here is derived from an EMBL/GenBank/DDBJ whole genome shotgun (WGS) entry which is preliminary data.</text>
</comment>
<dbReference type="SUPFAM" id="SSF47699">
    <property type="entry name" value="Bifunctional inhibitor/lipid-transfer protein/seed storage 2S albumin"/>
    <property type="match status" value="1"/>
</dbReference>
<comment type="similarity">
    <text evidence="1">Belongs to the plant LTP family.</text>
</comment>
<evidence type="ECO:0000313" key="4">
    <source>
        <dbReference type="EMBL" id="GMH24439.1"/>
    </source>
</evidence>
<name>A0AAD3T8T4_NEPGR</name>
<organism evidence="4 5">
    <name type="scientific">Nepenthes gracilis</name>
    <name type="common">Slender pitcher plant</name>
    <dbReference type="NCBI Taxonomy" id="150966"/>
    <lineage>
        <taxon>Eukaryota</taxon>
        <taxon>Viridiplantae</taxon>
        <taxon>Streptophyta</taxon>
        <taxon>Embryophyta</taxon>
        <taxon>Tracheophyta</taxon>
        <taxon>Spermatophyta</taxon>
        <taxon>Magnoliopsida</taxon>
        <taxon>eudicotyledons</taxon>
        <taxon>Gunneridae</taxon>
        <taxon>Pentapetalae</taxon>
        <taxon>Caryophyllales</taxon>
        <taxon>Nepenthaceae</taxon>
        <taxon>Nepenthes</taxon>
    </lineage>
</organism>
<dbReference type="AlphaFoldDB" id="A0AAD3T8T4"/>
<dbReference type="GO" id="GO:0006869">
    <property type="term" value="P:lipid transport"/>
    <property type="evidence" value="ECO:0007669"/>
    <property type="project" value="InterPro"/>
</dbReference>
<protein>
    <recommendedName>
        <fullName evidence="3">Bifunctional inhibitor/plant lipid transfer protein/seed storage helical domain-containing protein</fullName>
    </recommendedName>
</protein>
<dbReference type="PANTHER" id="PTHR33076">
    <property type="entry name" value="NON-SPECIFIC LIPID-TRANSFER PROTEIN 2-RELATED"/>
    <property type="match status" value="1"/>
</dbReference>
<accession>A0AAD3T8T4</accession>
<dbReference type="Proteomes" id="UP001279734">
    <property type="component" value="Unassembled WGS sequence"/>
</dbReference>
<dbReference type="InterPro" id="IPR016140">
    <property type="entry name" value="Bifunc_inhib/LTP/seed_store"/>
</dbReference>
<evidence type="ECO:0000313" key="5">
    <source>
        <dbReference type="Proteomes" id="UP001279734"/>
    </source>
</evidence>
<reference evidence="4" key="1">
    <citation type="submission" date="2023-05" db="EMBL/GenBank/DDBJ databases">
        <title>Nepenthes gracilis genome sequencing.</title>
        <authorList>
            <person name="Fukushima K."/>
        </authorList>
    </citation>
    <scope>NUCLEOTIDE SEQUENCE</scope>
    <source>
        <strain evidence="4">SING2019-196</strain>
    </source>
</reference>
<dbReference type="PROSITE" id="PS00597">
    <property type="entry name" value="PLANT_LTP"/>
    <property type="match status" value="1"/>
</dbReference>